<comment type="similarity">
    <text evidence="5">Belongs to the TRAFAC class myosin-kinesin ATPase superfamily. Myosin family.</text>
</comment>
<feature type="domain" description="CBS" evidence="9">
    <location>
        <begin position="3146"/>
        <end position="3205"/>
    </location>
</feature>
<keyword evidence="4" id="KW-0129">CBS domain</keyword>
<evidence type="ECO:0000256" key="7">
    <source>
        <dbReference type="SAM" id="MobiDB-lite"/>
    </source>
</evidence>
<evidence type="ECO:0000259" key="11">
    <source>
        <dbReference type="PROSITE" id="PS51745"/>
    </source>
</evidence>
<dbReference type="SMART" id="SM00116">
    <property type="entry name" value="CBS"/>
    <property type="match status" value="20"/>
</dbReference>
<keyword evidence="8" id="KW-1133">Transmembrane helix</keyword>
<dbReference type="PANTHER" id="PTHR48108">
    <property type="entry name" value="CBS DOMAIN-CONTAINING PROTEIN CBSX2, CHLOROPLASTIC"/>
    <property type="match status" value="1"/>
</dbReference>
<feature type="domain" description="CBS" evidence="9">
    <location>
        <begin position="2798"/>
        <end position="2857"/>
    </location>
</feature>
<dbReference type="GO" id="GO:0003774">
    <property type="term" value="F:cytoskeletal motor activity"/>
    <property type="evidence" value="ECO:0007669"/>
    <property type="project" value="UniProtKB-UniRule"/>
</dbReference>
<dbReference type="Gene3D" id="3.10.580.10">
    <property type="entry name" value="CBS-domain"/>
    <property type="match status" value="10"/>
</dbReference>
<dbReference type="SMART" id="SM00666">
    <property type="entry name" value="PB1"/>
    <property type="match status" value="1"/>
</dbReference>
<gene>
    <name evidence="12" type="ORF">SEMRO_587_G171300.1</name>
</gene>
<feature type="domain" description="PB1" evidence="11">
    <location>
        <begin position="3288"/>
        <end position="3367"/>
    </location>
</feature>
<dbReference type="Proteomes" id="UP001153069">
    <property type="component" value="Unassembled WGS sequence"/>
</dbReference>
<dbReference type="InterPro" id="IPR001609">
    <property type="entry name" value="Myosin_head_motor_dom-like"/>
</dbReference>
<feature type="compositionally biased region" description="Polar residues" evidence="7">
    <location>
        <begin position="1467"/>
        <end position="1493"/>
    </location>
</feature>
<dbReference type="PROSITE" id="PS51371">
    <property type="entry name" value="CBS"/>
    <property type="match status" value="12"/>
</dbReference>
<evidence type="ECO:0000256" key="2">
    <source>
        <dbReference type="ARBA" id="ARBA00023123"/>
    </source>
</evidence>
<dbReference type="PROSITE" id="PS51456">
    <property type="entry name" value="MYOSIN_MOTOR"/>
    <property type="match status" value="1"/>
</dbReference>
<evidence type="ECO:0000256" key="1">
    <source>
        <dbReference type="ARBA" id="ARBA00022737"/>
    </source>
</evidence>
<dbReference type="InterPro" id="IPR046342">
    <property type="entry name" value="CBS_dom_sf"/>
</dbReference>
<keyword evidence="5" id="KW-0547">Nucleotide-binding</keyword>
<feature type="domain" description="Myosin motor" evidence="10">
    <location>
        <begin position="140"/>
        <end position="918"/>
    </location>
</feature>
<evidence type="ECO:0000313" key="12">
    <source>
        <dbReference type="EMBL" id="CAB9513362.1"/>
    </source>
</evidence>
<feature type="compositionally biased region" description="Polar residues" evidence="7">
    <location>
        <begin position="53"/>
        <end position="70"/>
    </location>
</feature>
<feature type="region of interest" description="Disordered" evidence="7">
    <location>
        <begin position="2164"/>
        <end position="2206"/>
    </location>
</feature>
<dbReference type="PROSITE" id="PS51745">
    <property type="entry name" value="PB1"/>
    <property type="match status" value="1"/>
</dbReference>
<keyword evidence="8" id="KW-0472">Membrane</keyword>
<feature type="domain" description="CBS" evidence="9">
    <location>
        <begin position="1744"/>
        <end position="1803"/>
    </location>
</feature>
<evidence type="ECO:0000259" key="10">
    <source>
        <dbReference type="PROSITE" id="PS51456"/>
    </source>
</evidence>
<dbReference type="GO" id="GO:0003779">
    <property type="term" value="F:actin binding"/>
    <property type="evidence" value="ECO:0007669"/>
    <property type="project" value="UniProtKB-KW"/>
</dbReference>
<dbReference type="InterPro" id="IPR000644">
    <property type="entry name" value="CBS_dom"/>
</dbReference>
<keyword evidence="2 5" id="KW-0518">Myosin</keyword>
<feature type="compositionally biased region" description="Low complexity" evidence="7">
    <location>
        <begin position="2168"/>
        <end position="2177"/>
    </location>
</feature>
<dbReference type="InterPro" id="IPR027417">
    <property type="entry name" value="P-loop_NTPase"/>
</dbReference>
<dbReference type="PANTHER" id="PTHR48108:SF26">
    <property type="entry name" value="CBS DOMAIN-CONTAINING PROTEIN DDB_G0289609"/>
    <property type="match status" value="1"/>
</dbReference>
<feature type="region of interest" description="Disordered" evidence="7">
    <location>
        <begin position="2876"/>
        <end position="2903"/>
    </location>
</feature>
<name>A0A9N8E2L0_9STRA</name>
<feature type="coiled-coil region" evidence="6">
    <location>
        <begin position="1227"/>
        <end position="1273"/>
    </location>
</feature>
<dbReference type="Gene3D" id="1.10.10.820">
    <property type="match status" value="1"/>
</dbReference>
<evidence type="ECO:0000256" key="3">
    <source>
        <dbReference type="ARBA" id="ARBA00023175"/>
    </source>
</evidence>
<dbReference type="InterPro" id="IPR053793">
    <property type="entry name" value="PB1-like"/>
</dbReference>
<feature type="region of interest" description="Disordered" evidence="7">
    <location>
        <begin position="53"/>
        <end position="73"/>
    </location>
</feature>
<dbReference type="Gene3D" id="1.20.5.4820">
    <property type="match status" value="1"/>
</dbReference>
<keyword evidence="5" id="KW-0009">Actin-binding</keyword>
<dbReference type="SMART" id="SM00242">
    <property type="entry name" value="MYSc"/>
    <property type="match status" value="1"/>
</dbReference>
<keyword evidence="6" id="KW-0175">Coiled coil</keyword>
<reference evidence="12" key="1">
    <citation type="submission" date="2020-06" db="EMBL/GenBank/DDBJ databases">
        <authorList>
            <consortium name="Plant Systems Biology data submission"/>
        </authorList>
    </citation>
    <scope>NUCLEOTIDE SEQUENCE</scope>
    <source>
        <strain evidence="12">D6</strain>
    </source>
</reference>
<protein>
    <submittedName>
        <fullName evidence="12">Unconventional myosin</fullName>
    </submittedName>
</protein>
<dbReference type="SUPFAM" id="SSF54277">
    <property type="entry name" value="CAD &amp; PB1 domains"/>
    <property type="match status" value="1"/>
</dbReference>
<feature type="region of interest" description="Disordered" evidence="7">
    <location>
        <begin position="1"/>
        <end position="20"/>
    </location>
</feature>
<keyword evidence="8" id="KW-0812">Transmembrane</keyword>
<dbReference type="EMBL" id="CAICTM010000586">
    <property type="protein sequence ID" value="CAB9513362.1"/>
    <property type="molecule type" value="Genomic_DNA"/>
</dbReference>
<feature type="coiled-coil region" evidence="6">
    <location>
        <begin position="1350"/>
        <end position="1396"/>
    </location>
</feature>
<sequence>MASPFRTPRRSMAGRQSVTGKVGTKAKAVDLVTGKAVVEYFFDPTLIMPSNESFNDSTTSFRTPSSSKSLGKNGADDDALYASKHLFIPCTIIKRLEDDGKTTNTEPYDGPTLVKTSDGSLHKIYSSAKLTALTAPDDYMGLDDILHLPHVTEASLLHTLRIRYKRDEIYTSAGPILISINPYRIINLPNGASLYSEELMLKYRTQGDFSTDKPPHLFQVADRAYVAMMDSVHPSMEFKHMDDEDAMMLTEHHVPPGRARNQSIIISGESGAGKTEATKYIMKYLARITKKSKSSSSNPLMSPDGKMIAALEDRVLSSNPLLETFGNAQTLRNDNSSRFGKYIHIFFNTQTGAITGASLSNYLLEKTRITQQVDGERNYHIFYQLLAGADAEMLADMGLEGGSEAFNYLGNRSDTIRTDVDADAFAETRECLSRIGLSEEEQLAVFRIAAGVLHLGNVQFEEKGESGEPGHSEHATISEASKPSLTKACELLGLDEAKVADAILTKNIIVGGKTIKKAQTVANAAEKRDAFAKLAYSCAFVWLVNCINETLDRTSNSKEVTEATKKKAVGDAAVADESVFIGVLDIYGFECFQENGYEQLLINYCNEKLQRQFNENVFTVEQNLYTSEGIDWTYITFNDNRPCLDLIEGGGGTVGILNTLDDAWGGMGNAGEKDIKFVNQLHKTYGSTPGTEVKKQQKNGQRSHDYFVTPKFGKDNQFVVVHFAGEVRYTVDGFVEKNMETLSNELRSVGYDSTISLVSDVFASGGVGGVTGPSPKRSTIRGVSVGSQFRASLQILVADLEKTQPHYIRCIKPNLQKSPNAFSSGEVLKQLRYSGMMEAIRIRREGYALREDHESFYNRFSVLLSQEDMQGGSGIEHLVKVLSKRLSVTDADWQIGHSKIFLRRELSEKLERLATLRVHRAVRTIGRFGKRVATTRVNRLLVPWIRFRLHMIRLYRKRRAANKVAAAYRGYAQKKRYAAVLVAVIKLQALQRRKAAITYAQHLRDPYLGMTFKDVKRLLAQEQNRLEAAVKEKDFKLAAELETKIDEVKEVLEAKRPLTRAVLEERIAQAEKDFSEALSRKEYAACDPLQQQINELKAKREMLPTLQELKDGLRAAEEAVALAASKRDFSGAAEAQAAVDTAKRRLEEAMANENETDGEDEAGEPKAGEAGDFEIDGVKSRAQLEEQISELHKSIDSAINAKDFKTASSLQQTLESKESFRKFFPSLQELEDKMIALKKELEGAIQKKAFADAGELHNQIDALAAKIEQEKSQMKDADPLSGETASSGATAVGLDGQTKTFETRADLEDELMAVSAEVSKAVASKNFAKAEELHSLTEELEGFRKTLPTISEIEEKLRASRKEFENAVAQKDFSGADVINKSIETLETKLKKEKEKQPKQPMPSLQPKVAVMANANSKQKASVAPRAKVAAKAGAPVVAKSAKAPVASAANWDAQSVQSMPVVKSSGVPSDAQSIHSVPVKRSTNATNPTPKTTRARPVSKLRPRKPLISSSTDSVLSVVKELSTRRGDASLVVDAKGGLCGIFTDVDITRRVVAKDLDAKATAVSNVMTPNPTCVSLTDSALDALTTMIENHFRHLPVVDASGAVIGLLDIAKCLNDAISKLEKSEERHSSMAEDAVKQVLGSQNNQDAQSVALHALLGQMMTNAFGSQSSPSLGSILSGKPSTTVDASTSIKDVGSLMASNRKAALVVEGGKLVGIFGFKDMMTRVVAKELPLDTTTVSSVMTEHPESVPPEMTVLEALQTMHDHKFLTLPVCSQSGDVLGVVDVIDVINACGGVNGWRSLFSSAMEVDDDESDAASAVSFSKMGKPQAQLGPGNMGALQESNHERPVSMLRPRKPLCSDSTDSILSVAQMLASKRGDAALVLSSRGGVSGILTDVDITRRALAKGLDPSITTAKEVMTPNPVCVSLSDSAMDALGTMIENHFRHLPVLNERGSVVGLLDIAKCLNDAITKLEKAQTKSKAGMTQETIKQVLGTTRNGDAHGLALQALLGDVISKVFSEQESVTLESLLQGKPQAFVAPVASLQEVSMLMAEHRKSVLVVEKGKLCGICSFKDMMTRAVAKELPLKTTAVATVMTEHPEFVPPDTTVLEALQIMHDHRFLTLPVCKAGGQVVGVVDVFEVILACGGQDGWRSIFTSAMEIDDDSSDAGSVSSFTSQKRRAPAQKLREGKMAAVPESTQERPVSKLRPKKPLISGAEDSILSVTQMLASKRGDASIVVDSSGTLSGIVTDVDITRRVVAKSVDPATTNVAVVMTQDPTCVSMSDSAMDAMATMVENHFRHLPVLDDSGSVVGVLDIAKCLNDAITKLERSVDKSSNSVEDVVKQVVNQQGSGGSQAMALQALLGQVMSQAFGNQTSPTLGSLLAGKPPLTVVSPEASTREAGLLMAQHRKAALVVEDGVLTGIFGFKDMMSRVVAKGLPPDSTFVSGVMTANPESVSSEMTVLEAMQVMHDNKFLTLPVCGNNGSVLGVVDVMDVILACGGKDGWRSIFNKTIEMDDFSDSASVFSRESRGKSVSGMSRNTQSTKRELRAVAKLRPKKPLISGAEDSILSVTQMLASKRGDASIVVDSSGTLSGIVTDVDITRRVVAKSVDPATTNVAVVMTQDPTCVSMSDSAMDAMATMVENHFRHLPVLDDSGSVVGVLDIAKCLNDAITKLEKSVDKSSTTVEDVVKQVVNQQGSGGSQAMALQALLGQVMSQAFGNQTSPTLGSLLAGKPPLTVVSPEASTREAGLLMAQHRKAALVVEDGVLTGIFGFKDMMSRVVAKGLPPDSTVVSNVMTANPESVSNEMTVLEAMQTMHDNKFLTLPVCGNDGSVLGVVDVMDVILACGGKDGWRSIFNKTMEMDDLSETASVYSRESRGKSVPGFSRKTQSTQKDARPVSKLRPKKPLISGAEDSILSVTQMLASKRGDASIVVDSSGTLSGIVTDVDITRRVVAKSVDPATTNVAVVMTQDPTCVSMSDSAMDAMATMVENHFRHLPVLDDSGSVVGVLDIAKCLNDAITKLEKSVDKTSVAAEDVVKQVVNQQGSSGSQALVLQALLGQVMSKAFGNQTSPTLGSLLAGKPPLTVVSPEASAREAGLLMAQHRKAALVVEDGVLTGIFGFKDMMTRVIANELSPDSTLVSDVMTANPESVSSEMTVLEAMQVMHDNRFLTLPVCDSNDTVLGVVDVMDLVLACGGKEGWRSIFSNALDSGSISDDASASVSKVGDLPVIAATPRQRAVAARSTPSSPFPNNIPTTLEFRIEDDTSTINDTRVESKSVLSVSEGAQVTFKVVDPKGNTHRVRSDLTVDKLMAALAQKGLPTGIQLQFVDDEGDTIVVSSDDCLAEAASISRSQGHKAIKLTAKEVGPSLDQNTLMLAGVGAAVAFVGILVLVMGRSRR</sequence>
<feature type="domain" description="CBS" evidence="9">
    <location>
        <begin position="2450"/>
        <end position="2509"/>
    </location>
</feature>
<evidence type="ECO:0000256" key="5">
    <source>
        <dbReference type="PROSITE-ProRule" id="PRU00782"/>
    </source>
</evidence>
<feature type="domain" description="CBS" evidence="9">
    <location>
        <begin position="1920"/>
        <end position="1976"/>
    </location>
</feature>
<evidence type="ECO:0000256" key="8">
    <source>
        <dbReference type="SAM" id="Phobius"/>
    </source>
</evidence>
<feature type="domain" description="CBS" evidence="9">
    <location>
        <begin position="1678"/>
        <end position="1735"/>
    </location>
</feature>
<feature type="region of interest" description="Disordered" evidence="7">
    <location>
        <begin position="1464"/>
        <end position="1507"/>
    </location>
</feature>
<dbReference type="PROSITE" id="PS50096">
    <property type="entry name" value="IQ"/>
    <property type="match status" value="1"/>
</dbReference>
<feature type="region of interest" description="Actin-binding" evidence="5">
    <location>
        <begin position="793"/>
        <end position="815"/>
    </location>
</feature>
<feature type="domain" description="CBS" evidence="9">
    <location>
        <begin position="1569"/>
        <end position="1626"/>
    </location>
</feature>
<feature type="domain" description="CBS" evidence="9">
    <location>
        <begin position="2096"/>
        <end position="2155"/>
    </location>
</feature>
<feature type="domain" description="CBS" evidence="9">
    <location>
        <begin position="2970"/>
        <end position="3027"/>
    </location>
</feature>
<dbReference type="Gene3D" id="1.20.58.530">
    <property type="match status" value="1"/>
</dbReference>
<feature type="domain" description="CBS" evidence="9">
    <location>
        <begin position="1852"/>
        <end position="1912"/>
    </location>
</feature>
<feature type="region of interest" description="Disordered" evidence="7">
    <location>
        <begin position="1151"/>
        <end position="1171"/>
    </location>
</feature>
<keyword evidence="5" id="KW-0067">ATP-binding</keyword>
<feature type="compositionally biased region" description="Basic residues" evidence="7">
    <location>
        <begin position="1494"/>
        <end position="1506"/>
    </location>
</feature>
<dbReference type="Pfam" id="PF00564">
    <property type="entry name" value="PB1"/>
    <property type="match status" value="1"/>
</dbReference>
<dbReference type="InterPro" id="IPR036961">
    <property type="entry name" value="Kinesin_motor_dom_sf"/>
</dbReference>
<dbReference type="Gene3D" id="1.20.120.720">
    <property type="entry name" value="Myosin VI head, motor domain, U50 subdomain"/>
    <property type="match status" value="1"/>
</dbReference>
<evidence type="ECO:0000256" key="4">
    <source>
        <dbReference type="PROSITE-ProRule" id="PRU00703"/>
    </source>
</evidence>
<dbReference type="InterPro" id="IPR051462">
    <property type="entry name" value="CBS_domain-containing"/>
</dbReference>
<dbReference type="PRINTS" id="PR00193">
    <property type="entry name" value="MYOSINHEAVY"/>
</dbReference>
<evidence type="ECO:0000256" key="6">
    <source>
        <dbReference type="SAM" id="Coils"/>
    </source>
</evidence>
<dbReference type="OrthoDB" id="6108017at2759"/>
<keyword evidence="1" id="KW-0677">Repeat</keyword>
<feature type="transmembrane region" description="Helical" evidence="8">
    <location>
        <begin position="3376"/>
        <end position="3396"/>
    </location>
</feature>
<comment type="caution">
    <text evidence="12">The sequence shown here is derived from an EMBL/GenBank/DDBJ whole genome shotgun (WGS) entry which is preliminary data.</text>
</comment>
<dbReference type="Pfam" id="PF00571">
    <property type="entry name" value="CBS"/>
    <property type="match status" value="15"/>
</dbReference>
<dbReference type="Gene3D" id="3.40.850.10">
    <property type="entry name" value="Kinesin motor domain"/>
    <property type="match status" value="1"/>
</dbReference>
<dbReference type="Pfam" id="PF00063">
    <property type="entry name" value="Myosin_head"/>
    <property type="match status" value="2"/>
</dbReference>
<dbReference type="InterPro" id="IPR000270">
    <property type="entry name" value="PB1_dom"/>
</dbReference>
<proteinExistence type="inferred from homology"/>
<dbReference type="CDD" id="cd17781">
    <property type="entry name" value="CBS_pair_MUG70_1"/>
    <property type="match status" value="4"/>
</dbReference>
<evidence type="ECO:0000259" key="9">
    <source>
        <dbReference type="PROSITE" id="PS51371"/>
    </source>
</evidence>
<keyword evidence="3 5" id="KW-0505">Motor protein</keyword>
<accession>A0A9N8E2L0</accession>
<feature type="domain" description="CBS" evidence="9">
    <location>
        <begin position="2274"/>
        <end position="2330"/>
    </location>
</feature>
<evidence type="ECO:0000313" key="13">
    <source>
        <dbReference type="Proteomes" id="UP001153069"/>
    </source>
</evidence>
<feature type="domain" description="CBS" evidence="9">
    <location>
        <begin position="2622"/>
        <end position="2679"/>
    </location>
</feature>
<keyword evidence="13" id="KW-1185">Reference proteome</keyword>
<dbReference type="SUPFAM" id="SSF52540">
    <property type="entry name" value="P-loop containing nucleoside triphosphate hydrolases"/>
    <property type="match status" value="1"/>
</dbReference>
<feature type="binding site" evidence="5">
    <location>
        <begin position="268"/>
        <end position="275"/>
    </location>
    <ligand>
        <name>ATP</name>
        <dbReference type="ChEBI" id="CHEBI:30616"/>
    </ligand>
</feature>
<dbReference type="GO" id="GO:0005524">
    <property type="term" value="F:ATP binding"/>
    <property type="evidence" value="ECO:0007669"/>
    <property type="project" value="UniProtKB-UniRule"/>
</dbReference>
<organism evidence="12 13">
    <name type="scientific">Seminavis robusta</name>
    <dbReference type="NCBI Taxonomy" id="568900"/>
    <lineage>
        <taxon>Eukaryota</taxon>
        <taxon>Sar</taxon>
        <taxon>Stramenopiles</taxon>
        <taxon>Ochrophyta</taxon>
        <taxon>Bacillariophyta</taxon>
        <taxon>Bacillariophyceae</taxon>
        <taxon>Bacillariophycidae</taxon>
        <taxon>Naviculales</taxon>
        <taxon>Naviculaceae</taxon>
        <taxon>Seminavis</taxon>
    </lineage>
</organism>
<dbReference type="GO" id="GO:0016459">
    <property type="term" value="C:myosin complex"/>
    <property type="evidence" value="ECO:0007669"/>
    <property type="project" value="UniProtKB-KW"/>
</dbReference>
<dbReference type="SUPFAM" id="SSF54631">
    <property type="entry name" value="CBS-domain pair"/>
    <property type="match status" value="10"/>
</dbReference>